<gene>
    <name evidence="2" type="ORF">G5714_009877</name>
</gene>
<accession>A0A7J6CNZ0</accession>
<protein>
    <submittedName>
        <fullName evidence="2">Uncharacterized protein</fullName>
    </submittedName>
</protein>
<keyword evidence="3" id="KW-1185">Reference proteome</keyword>
<organism evidence="2 3">
    <name type="scientific">Onychostoma macrolepis</name>
    <dbReference type="NCBI Taxonomy" id="369639"/>
    <lineage>
        <taxon>Eukaryota</taxon>
        <taxon>Metazoa</taxon>
        <taxon>Chordata</taxon>
        <taxon>Craniata</taxon>
        <taxon>Vertebrata</taxon>
        <taxon>Euteleostomi</taxon>
        <taxon>Actinopterygii</taxon>
        <taxon>Neopterygii</taxon>
        <taxon>Teleostei</taxon>
        <taxon>Ostariophysi</taxon>
        <taxon>Cypriniformes</taxon>
        <taxon>Cyprinidae</taxon>
        <taxon>Acrossocheilinae</taxon>
        <taxon>Onychostoma</taxon>
    </lineage>
</organism>
<feature type="region of interest" description="Disordered" evidence="1">
    <location>
        <begin position="1"/>
        <end position="27"/>
    </location>
</feature>
<dbReference type="AlphaFoldDB" id="A0A7J6CNZ0"/>
<dbReference type="Proteomes" id="UP000579812">
    <property type="component" value="Unassembled WGS sequence"/>
</dbReference>
<evidence type="ECO:0000256" key="1">
    <source>
        <dbReference type="SAM" id="MobiDB-lite"/>
    </source>
</evidence>
<evidence type="ECO:0000313" key="3">
    <source>
        <dbReference type="Proteomes" id="UP000579812"/>
    </source>
</evidence>
<evidence type="ECO:0000313" key="2">
    <source>
        <dbReference type="EMBL" id="KAF4108804.1"/>
    </source>
</evidence>
<dbReference type="EMBL" id="JAAMOB010000009">
    <property type="protein sequence ID" value="KAF4108804.1"/>
    <property type="molecule type" value="Genomic_DNA"/>
</dbReference>
<reference evidence="2 3" key="1">
    <citation type="submission" date="2020-04" db="EMBL/GenBank/DDBJ databases">
        <title>Chromosome-level genome assembly of a cyprinid fish Onychostoma macrolepis by integration of Nanopore Sequencing, Bionano and Hi-C technology.</title>
        <authorList>
            <person name="Wang D."/>
        </authorList>
    </citation>
    <scope>NUCLEOTIDE SEQUENCE [LARGE SCALE GENOMIC DNA]</scope>
    <source>
        <strain evidence="2">SWU-2019</strain>
        <tissue evidence="2">Muscle</tissue>
    </source>
</reference>
<name>A0A7J6CNZ0_9TELE</name>
<comment type="caution">
    <text evidence="2">The sequence shown here is derived from an EMBL/GenBank/DDBJ whole genome shotgun (WGS) entry which is preliminary data.</text>
</comment>
<sequence>MRDSSGVLQDKGQRETQPQDIPAPLSSPRWALEGPVNVWCVLADQAQDLLASTPGELKDVILLRAVQSFTDPFILWSKTGKLLKDGPKYHYVFEDPDVEDPHV</sequence>
<proteinExistence type="predicted"/>